<keyword evidence="2" id="KW-1185">Reference proteome</keyword>
<gene>
    <name evidence="1" type="ORF">J2X06_003168</name>
</gene>
<organism evidence="1 2">
    <name type="scientific">Lysobacter niastensis</name>
    <dbReference type="NCBI Taxonomy" id="380629"/>
    <lineage>
        <taxon>Bacteria</taxon>
        <taxon>Pseudomonadati</taxon>
        <taxon>Pseudomonadota</taxon>
        <taxon>Gammaproteobacteria</taxon>
        <taxon>Lysobacterales</taxon>
        <taxon>Lysobacteraceae</taxon>
        <taxon>Lysobacter</taxon>
    </lineage>
</organism>
<dbReference type="Proteomes" id="UP001251524">
    <property type="component" value="Unassembled WGS sequence"/>
</dbReference>
<proteinExistence type="predicted"/>
<accession>A0ABU1WEC6</accession>
<comment type="caution">
    <text evidence="1">The sequence shown here is derived from an EMBL/GenBank/DDBJ whole genome shotgun (WGS) entry which is preliminary data.</text>
</comment>
<evidence type="ECO:0000313" key="1">
    <source>
        <dbReference type="EMBL" id="MDR7135950.1"/>
    </source>
</evidence>
<dbReference type="EMBL" id="JAVDVY010000003">
    <property type="protein sequence ID" value="MDR7135950.1"/>
    <property type="molecule type" value="Genomic_DNA"/>
</dbReference>
<evidence type="ECO:0000313" key="2">
    <source>
        <dbReference type="Proteomes" id="UP001251524"/>
    </source>
</evidence>
<dbReference type="RefSeq" id="WP_310064038.1">
    <property type="nucleotide sequence ID" value="NZ_JAVDVY010000003.1"/>
</dbReference>
<name>A0ABU1WEC6_9GAMM</name>
<protein>
    <submittedName>
        <fullName evidence="1">Uncharacterized protein</fullName>
    </submittedName>
</protein>
<reference evidence="1 2" key="1">
    <citation type="submission" date="2023-07" db="EMBL/GenBank/DDBJ databases">
        <title>Sorghum-associated microbial communities from plants grown in Nebraska, USA.</title>
        <authorList>
            <person name="Schachtman D."/>
        </authorList>
    </citation>
    <scope>NUCLEOTIDE SEQUENCE [LARGE SCALE GENOMIC DNA]</scope>
    <source>
        <strain evidence="1 2">BE198</strain>
    </source>
</reference>
<sequence length="101" mass="11185">MNLRDRRAPSTGIVVQRRIGLTRRQAQALSDCERFGWKLAFVREPLEDPMPVLFATADNYVVVRLDGSVDLNPDIEVRQIGIGHCLDPAAQAASGQRPTTV</sequence>